<dbReference type="RefSeq" id="WP_096491687.1">
    <property type="nucleotide sequence ID" value="NZ_CP023445.1"/>
</dbReference>
<dbReference type="NCBIfam" id="NF041064">
    <property type="entry name" value="DpdG"/>
    <property type="match status" value="1"/>
</dbReference>
<dbReference type="EMBL" id="CP023445">
    <property type="protein sequence ID" value="ATE52695.1"/>
    <property type="molecule type" value="Genomic_DNA"/>
</dbReference>
<proteinExistence type="predicted"/>
<dbReference type="InterPro" id="IPR049812">
    <property type="entry name" value="DpdG-like"/>
</dbReference>
<protein>
    <submittedName>
        <fullName evidence="1">Uncharacterized protein</fullName>
    </submittedName>
</protein>
<sequence length="295" mass="32313">MSLLNVNDPLPGEVIVVMRLLLSTQSPMPLERIKALLAPPSVTDRDRVTPTLNNLAELKALTRDENGMVRLTERLEADLPAIQRRIRGAALAADQAVEIGTDQSQTGSRDLIRALAWFLSLTPTKKPMTWKEAQLSQDGVLNTELGNPIVNDTRWNKFTFWAPFTGFATPGLIGQEANETSKDLVPDCTVAIRQTVADLWKPGDELDAVDFIGRLRETLPVLPGGEYSTAVGIPSPGISTAGPSVSFALLRGNDEGWLRLQRNADARQFLNVHDPDQPLHPRPFSTVIIQEAVDA</sequence>
<evidence type="ECO:0000313" key="2">
    <source>
        <dbReference type="Proteomes" id="UP000218505"/>
    </source>
</evidence>
<organism evidence="1 2">
    <name type="scientific">Actinosynnema pretiosum</name>
    <dbReference type="NCBI Taxonomy" id="42197"/>
    <lineage>
        <taxon>Bacteria</taxon>
        <taxon>Bacillati</taxon>
        <taxon>Actinomycetota</taxon>
        <taxon>Actinomycetes</taxon>
        <taxon>Pseudonocardiales</taxon>
        <taxon>Pseudonocardiaceae</taxon>
        <taxon>Actinosynnema</taxon>
    </lineage>
</organism>
<gene>
    <name evidence="1" type="ORF">CNX65_04850</name>
</gene>
<name>A0A290Z131_9PSEU</name>
<dbReference type="AlphaFoldDB" id="A0A290Z131"/>
<keyword evidence="2" id="KW-1185">Reference proteome</keyword>
<reference evidence="1" key="1">
    <citation type="submission" date="2017-09" db="EMBL/GenBank/DDBJ databases">
        <title>Complete Genome Sequence of ansamitocin-producing Bacterium Actinosynnema pretiosum X47.</title>
        <authorList>
            <person name="Cao G."/>
            <person name="Zong G."/>
            <person name="Zhong C."/>
            <person name="Fu J."/>
        </authorList>
    </citation>
    <scope>NUCLEOTIDE SEQUENCE [LARGE SCALE GENOMIC DNA]</scope>
    <source>
        <strain evidence="1">X47</strain>
    </source>
</reference>
<evidence type="ECO:0000313" key="1">
    <source>
        <dbReference type="EMBL" id="ATE52695.1"/>
    </source>
</evidence>
<dbReference type="Proteomes" id="UP000218505">
    <property type="component" value="Chromosome"/>
</dbReference>
<accession>A0A290Z131</accession>
<dbReference type="KEGG" id="apre:CNX65_04850"/>